<evidence type="ECO:0000313" key="1">
    <source>
        <dbReference type="EMBL" id="KAK9813640.1"/>
    </source>
</evidence>
<protein>
    <submittedName>
        <fullName evidence="1">Uncharacterized protein</fullName>
    </submittedName>
</protein>
<sequence>MSSAAKEQRLPSGPQADRGVLQQCELGRSYVHVLRYDAADGTELASQCLRYAEGYGEMRCIPAFSRDGAMMAVSLAIHDPVLRMRLHRTLVYDCGLSALFVGELWGAREATAGVQSDEPKQPMRAVWAPDGTALVWRGGVARQLGGAWDTLVLGSKTMRSRGMCIDPSSQVVACTDVSEGAASARFFAVESGAELINIPGSKFLAFLSRPAGCQAVVSAQGSDASVCQIWHIAANSAVCLGKVDFSPCTPSALILFGSTIAVEKVPRAEDGSSQPRLLFSSFHTGRKACQTMQLFREAGLTGLAWQLSETLSADS</sequence>
<dbReference type="Proteomes" id="UP001465755">
    <property type="component" value="Unassembled WGS sequence"/>
</dbReference>
<name>A0AAW1PV09_9CHLO</name>
<organism evidence="1 2">
    <name type="scientific">Symbiochloris irregularis</name>
    <dbReference type="NCBI Taxonomy" id="706552"/>
    <lineage>
        <taxon>Eukaryota</taxon>
        <taxon>Viridiplantae</taxon>
        <taxon>Chlorophyta</taxon>
        <taxon>core chlorophytes</taxon>
        <taxon>Trebouxiophyceae</taxon>
        <taxon>Trebouxiales</taxon>
        <taxon>Trebouxiaceae</taxon>
        <taxon>Symbiochloris</taxon>
    </lineage>
</organism>
<gene>
    <name evidence="1" type="ORF">WJX73_001069</name>
</gene>
<comment type="caution">
    <text evidence="1">The sequence shown here is derived from an EMBL/GenBank/DDBJ whole genome shotgun (WGS) entry which is preliminary data.</text>
</comment>
<keyword evidence="2" id="KW-1185">Reference proteome</keyword>
<proteinExistence type="predicted"/>
<dbReference type="EMBL" id="JALJOQ010000003">
    <property type="protein sequence ID" value="KAK9813640.1"/>
    <property type="molecule type" value="Genomic_DNA"/>
</dbReference>
<dbReference type="AlphaFoldDB" id="A0AAW1PV09"/>
<evidence type="ECO:0000313" key="2">
    <source>
        <dbReference type="Proteomes" id="UP001465755"/>
    </source>
</evidence>
<reference evidence="1 2" key="1">
    <citation type="journal article" date="2024" name="Nat. Commun.">
        <title>Phylogenomics reveals the evolutionary origins of lichenization in chlorophyte algae.</title>
        <authorList>
            <person name="Puginier C."/>
            <person name="Libourel C."/>
            <person name="Otte J."/>
            <person name="Skaloud P."/>
            <person name="Haon M."/>
            <person name="Grisel S."/>
            <person name="Petersen M."/>
            <person name="Berrin J.G."/>
            <person name="Delaux P.M."/>
            <person name="Dal Grande F."/>
            <person name="Keller J."/>
        </authorList>
    </citation>
    <scope>NUCLEOTIDE SEQUENCE [LARGE SCALE GENOMIC DNA]</scope>
    <source>
        <strain evidence="1 2">SAG 2036</strain>
    </source>
</reference>
<accession>A0AAW1PV09</accession>